<dbReference type="AlphaFoldDB" id="A0A4Q9L2I5"/>
<evidence type="ECO:0000313" key="1">
    <source>
        <dbReference type="EMBL" id="TBU01326.1"/>
    </source>
</evidence>
<protein>
    <submittedName>
        <fullName evidence="1">Uncharacterized protein</fullName>
    </submittedName>
</protein>
<evidence type="ECO:0000313" key="2">
    <source>
        <dbReference type="Proteomes" id="UP000292362"/>
    </source>
</evidence>
<feature type="non-terminal residue" evidence="1">
    <location>
        <position position="1"/>
    </location>
</feature>
<proteinExistence type="predicted"/>
<reference evidence="1 2" key="1">
    <citation type="submission" date="2017-12" db="EMBL/GenBank/DDBJ databases">
        <authorList>
            <person name="Pombert J.-F."/>
            <person name="Haag K.L."/>
            <person name="Ebert D."/>
        </authorList>
    </citation>
    <scope>NUCLEOTIDE SEQUENCE [LARGE SCALE GENOMIC DNA]</scope>
    <source>
        <strain evidence="1">FI-OER-3-3</strain>
    </source>
</reference>
<gene>
    <name evidence="1" type="ORF">CWI37_0738p0020</name>
</gene>
<dbReference type="Proteomes" id="UP000292362">
    <property type="component" value="Unassembled WGS sequence"/>
</dbReference>
<dbReference type="EMBL" id="PITJ01000738">
    <property type="protein sequence ID" value="TBU01326.1"/>
    <property type="molecule type" value="Genomic_DNA"/>
</dbReference>
<dbReference type="VEuPathDB" id="MicrosporidiaDB:CWI37_0738p0020"/>
<name>A0A4Q9L2I5_9MICR</name>
<organism evidence="1 2">
    <name type="scientific">Hamiltosporidium tvaerminnensis</name>
    <dbReference type="NCBI Taxonomy" id="1176355"/>
    <lineage>
        <taxon>Eukaryota</taxon>
        <taxon>Fungi</taxon>
        <taxon>Fungi incertae sedis</taxon>
        <taxon>Microsporidia</taxon>
        <taxon>Dubosqiidae</taxon>
        <taxon>Hamiltosporidium</taxon>
    </lineage>
</organism>
<comment type="caution">
    <text evidence="1">The sequence shown here is derived from an EMBL/GenBank/DDBJ whole genome shotgun (WGS) entry which is preliminary data.</text>
</comment>
<sequence length="73" mass="8837">KNIKQITFDDCVFGDDMLCFTASDFEESKIRVKITNNYESEVNDLSENLQKYFFELGFVLENYIRGIRRYYWI</sequence>
<accession>A0A4Q9L2I5</accession>